<dbReference type="SMART" id="SM00822">
    <property type="entry name" value="PKS_KR"/>
    <property type="match status" value="1"/>
</dbReference>
<dbReference type="InterPro" id="IPR002347">
    <property type="entry name" value="SDR_fam"/>
</dbReference>
<evidence type="ECO:0000313" key="4">
    <source>
        <dbReference type="EMBL" id="NED94151.1"/>
    </source>
</evidence>
<dbReference type="InterPro" id="IPR051122">
    <property type="entry name" value="SDR_DHRS6-like"/>
</dbReference>
<evidence type="ECO:0000313" key="5">
    <source>
        <dbReference type="Proteomes" id="UP000469185"/>
    </source>
</evidence>
<dbReference type="CDD" id="cd05233">
    <property type="entry name" value="SDR_c"/>
    <property type="match status" value="1"/>
</dbReference>
<evidence type="ECO:0000256" key="2">
    <source>
        <dbReference type="ARBA" id="ARBA00023002"/>
    </source>
</evidence>
<dbReference type="PRINTS" id="PR00081">
    <property type="entry name" value="GDHRDH"/>
</dbReference>
<evidence type="ECO:0000259" key="3">
    <source>
        <dbReference type="SMART" id="SM00822"/>
    </source>
</evidence>
<keyword evidence="2" id="KW-0560">Oxidoreductase</keyword>
<sequence>MNDPRHVLVVGGTSGIGLEVARHFAAAGDDVVLTGRDHGRAESVAKELGGTARGLALELTEVDAIATALTSVERVDHLVLSAVDRDHNTAAEYNTAGALQLVTLKLVGYTEVVHAVLPRMGRDASIVVFGGLAKDRPYPGSTTVSTVNGGVIGMVHTLAAELAPIRVNAVHPAIVGDSPYWSAKPTAVLEGFRSRTPTGRLPAMADVVDSVAFLLRNPSVNGVNLPVDGGWLLQ</sequence>
<keyword evidence="5" id="KW-1185">Reference proteome</keyword>
<feature type="domain" description="Ketoreductase" evidence="3">
    <location>
        <begin position="5"/>
        <end position="154"/>
    </location>
</feature>
<dbReference type="SUPFAM" id="SSF51735">
    <property type="entry name" value="NAD(P)-binding Rossmann-fold domains"/>
    <property type="match status" value="1"/>
</dbReference>
<dbReference type="Gene3D" id="3.40.50.720">
    <property type="entry name" value="NAD(P)-binding Rossmann-like Domain"/>
    <property type="match status" value="1"/>
</dbReference>
<dbReference type="Pfam" id="PF13561">
    <property type="entry name" value="adh_short_C2"/>
    <property type="match status" value="1"/>
</dbReference>
<dbReference type="AlphaFoldDB" id="A0A6N9YGG6"/>
<proteinExistence type="inferred from homology"/>
<dbReference type="RefSeq" id="WP_163815615.1">
    <property type="nucleotide sequence ID" value="NZ_JAAGOB010000001.1"/>
</dbReference>
<name>A0A6N9YGG6_9ACTN</name>
<gene>
    <name evidence="4" type="ORF">G1H11_02375</name>
</gene>
<evidence type="ECO:0000256" key="1">
    <source>
        <dbReference type="ARBA" id="ARBA00006484"/>
    </source>
</evidence>
<dbReference type="EMBL" id="JAAGOB010000001">
    <property type="protein sequence ID" value="NED94151.1"/>
    <property type="molecule type" value="Genomic_DNA"/>
</dbReference>
<dbReference type="PANTHER" id="PTHR43477">
    <property type="entry name" value="DIHYDROANTICAPSIN 7-DEHYDROGENASE"/>
    <property type="match status" value="1"/>
</dbReference>
<dbReference type="InterPro" id="IPR057326">
    <property type="entry name" value="KR_dom"/>
</dbReference>
<dbReference type="Proteomes" id="UP000469185">
    <property type="component" value="Unassembled WGS sequence"/>
</dbReference>
<accession>A0A6N9YGG6</accession>
<dbReference type="GO" id="GO:0016491">
    <property type="term" value="F:oxidoreductase activity"/>
    <property type="evidence" value="ECO:0007669"/>
    <property type="project" value="UniProtKB-KW"/>
</dbReference>
<comment type="similarity">
    <text evidence="1">Belongs to the short-chain dehydrogenases/reductases (SDR) family.</text>
</comment>
<organism evidence="4 5">
    <name type="scientific">Phytoactinopolyspora alkaliphila</name>
    <dbReference type="NCBI Taxonomy" id="1783498"/>
    <lineage>
        <taxon>Bacteria</taxon>
        <taxon>Bacillati</taxon>
        <taxon>Actinomycetota</taxon>
        <taxon>Actinomycetes</taxon>
        <taxon>Jiangellales</taxon>
        <taxon>Jiangellaceae</taxon>
        <taxon>Phytoactinopolyspora</taxon>
    </lineage>
</organism>
<reference evidence="4 5" key="1">
    <citation type="submission" date="2020-02" db="EMBL/GenBank/DDBJ databases">
        <authorList>
            <person name="Li X.-J."/>
            <person name="Feng X.-M."/>
        </authorList>
    </citation>
    <scope>NUCLEOTIDE SEQUENCE [LARGE SCALE GENOMIC DNA]</scope>
    <source>
        <strain evidence="4 5">CGMCC 4.7225</strain>
    </source>
</reference>
<dbReference type="InterPro" id="IPR036291">
    <property type="entry name" value="NAD(P)-bd_dom_sf"/>
</dbReference>
<dbReference type="PANTHER" id="PTHR43477:SF1">
    <property type="entry name" value="DIHYDROANTICAPSIN 7-DEHYDROGENASE"/>
    <property type="match status" value="1"/>
</dbReference>
<comment type="caution">
    <text evidence="4">The sequence shown here is derived from an EMBL/GenBank/DDBJ whole genome shotgun (WGS) entry which is preliminary data.</text>
</comment>
<protein>
    <submittedName>
        <fullName evidence="4">SDR family oxidoreductase</fullName>
    </submittedName>
</protein>